<dbReference type="EMBL" id="GBXM01097525">
    <property type="protein sequence ID" value="JAH11052.1"/>
    <property type="molecule type" value="Transcribed_RNA"/>
</dbReference>
<protein>
    <submittedName>
        <fullName evidence="1">Uncharacterized protein</fullName>
    </submittedName>
</protein>
<proteinExistence type="predicted"/>
<organism evidence="1">
    <name type="scientific">Anguilla anguilla</name>
    <name type="common">European freshwater eel</name>
    <name type="synonym">Muraena anguilla</name>
    <dbReference type="NCBI Taxonomy" id="7936"/>
    <lineage>
        <taxon>Eukaryota</taxon>
        <taxon>Metazoa</taxon>
        <taxon>Chordata</taxon>
        <taxon>Craniata</taxon>
        <taxon>Vertebrata</taxon>
        <taxon>Euteleostomi</taxon>
        <taxon>Actinopterygii</taxon>
        <taxon>Neopterygii</taxon>
        <taxon>Teleostei</taxon>
        <taxon>Anguilliformes</taxon>
        <taxon>Anguillidae</taxon>
        <taxon>Anguilla</taxon>
    </lineage>
</organism>
<sequence length="43" mass="4779">MATNGHAEIGTMSGGDTEPVQSEVNRRIYIWLPELRYATVCVL</sequence>
<accession>A0A0E9Q3E5</accession>
<reference evidence="1" key="1">
    <citation type="submission" date="2014-11" db="EMBL/GenBank/DDBJ databases">
        <authorList>
            <person name="Amaro Gonzalez C."/>
        </authorList>
    </citation>
    <scope>NUCLEOTIDE SEQUENCE</scope>
</reference>
<evidence type="ECO:0000313" key="1">
    <source>
        <dbReference type="EMBL" id="JAH11052.1"/>
    </source>
</evidence>
<dbReference type="AlphaFoldDB" id="A0A0E9Q3E5"/>
<name>A0A0E9Q3E5_ANGAN</name>
<reference evidence="1" key="2">
    <citation type="journal article" date="2015" name="Fish Shellfish Immunol.">
        <title>Early steps in the European eel (Anguilla anguilla)-Vibrio vulnificus interaction in the gills: Role of the RtxA13 toxin.</title>
        <authorList>
            <person name="Callol A."/>
            <person name="Pajuelo D."/>
            <person name="Ebbesson L."/>
            <person name="Teles M."/>
            <person name="MacKenzie S."/>
            <person name="Amaro C."/>
        </authorList>
    </citation>
    <scope>NUCLEOTIDE SEQUENCE</scope>
</reference>